<evidence type="ECO:0000313" key="1">
    <source>
        <dbReference type="EMBL" id="RAK90874.1"/>
    </source>
</evidence>
<reference evidence="1" key="1">
    <citation type="submission" date="2018-02" db="EMBL/GenBank/DDBJ databases">
        <title>The genomes of Aspergillus section Nigri reveals drivers in fungal speciation.</title>
        <authorList>
            <consortium name="DOE Joint Genome Institute"/>
            <person name="Vesth T.C."/>
            <person name="Nybo J."/>
            <person name="Theobald S."/>
            <person name="Brandl J."/>
            <person name="Frisvad J.C."/>
            <person name="Nielsen K.F."/>
            <person name="Lyhne E.K."/>
            <person name="Kogle M.E."/>
            <person name="Kuo A."/>
            <person name="Riley R."/>
            <person name="Clum A."/>
            <person name="Nolan M."/>
            <person name="Lipzen A."/>
            <person name="Salamov A."/>
            <person name="Henrissat B."/>
            <person name="Wiebenga A."/>
            <person name="De vries R.P."/>
            <person name="Grigoriev I.V."/>
            <person name="Mortensen U.H."/>
            <person name="Andersen M.R."/>
            <person name="Baker S.E."/>
        </authorList>
    </citation>
    <scope>NUCLEOTIDE SEQUENCE</scope>
    <source>
        <strain evidence="1">CBS 115574</strain>
    </source>
</reference>
<keyword evidence="2" id="KW-1185">Reference proteome</keyword>
<sequence>MLDQIPSEILLEMIPFFTPSDYTRLILVSKGWYDVFIPHLYYHISLPLNDYDYLGTSYGNLPESLLPIRRFTQAIIMNSSLAPLIRSLELYPSDCKEGRWEQLPPLETLPEERYRHFMLPYGESKRKHRRKLYAWRRDLKEDSERSDYHRALHHYENAWLALLLVQLRNLEKLGVALPEERWVLGYEDGPFPPRRSPHFERVIAWASHPKLGVLTKLKQIALKNGPCIWETGISINAIPLTRLLPFLRIPSLRKLYVSNPCDRSLLSMPKDLSTIALTHLDFEAPKEAMPNLPRFLERCSALESFTIQQKVHNGNYSQYKQDLHQLYQSLQRSRFSIRHLSLTLHDQGVCRDTKIPAPVFFGPLSKFPRLESVHIRWSNLLQIPESRTTTPITPLWALFPSSLKHLFIDQCLLHCSEVLYTELVTLVKHYHAHLPSLRKLYLRFAERERAPTSLPKDLRTKRMTSERANHDRLLELRLDFGALGVDFRIFQGDEKVTFGQEYSIKNKWPKGKDGKVFVL</sequence>
<proteinExistence type="predicted"/>
<protein>
    <submittedName>
        <fullName evidence="1">Uncharacterized protein</fullName>
    </submittedName>
</protein>
<organism evidence="1 2">
    <name type="scientific">Aspergillus costaricaensis CBS 115574</name>
    <dbReference type="NCBI Taxonomy" id="1448317"/>
    <lineage>
        <taxon>Eukaryota</taxon>
        <taxon>Fungi</taxon>
        <taxon>Dikarya</taxon>
        <taxon>Ascomycota</taxon>
        <taxon>Pezizomycotina</taxon>
        <taxon>Eurotiomycetes</taxon>
        <taxon>Eurotiomycetidae</taxon>
        <taxon>Eurotiales</taxon>
        <taxon>Aspergillaceae</taxon>
        <taxon>Aspergillus</taxon>
        <taxon>Aspergillus subgen. Circumdati</taxon>
    </lineage>
</organism>
<dbReference type="EMBL" id="KZ824543">
    <property type="protein sequence ID" value="RAK90874.1"/>
    <property type="molecule type" value="Genomic_DNA"/>
</dbReference>
<name>A0ACD1IKJ9_9EURO</name>
<accession>A0ACD1IKJ9</accession>
<dbReference type="Proteomes" id="UP000249748">
    <property type="component" value="Unassembled WGS sequence"/>
</dbReference>
<gene>
    <name evidence="1" type="ORF">BO79DRAFT_281081</name>
</gene>
<evidence type="ECO:0000313" key="2">
    <source>
        <dbReference type="Proteomes" id="UP000249748"/>
    </source>
</evidence>